<dbReference type="InterPro" id="IPR011257">
    <property type="entry name" value="DNA_glycosylase"/>
</dbReference>
<dbReference type="SUPFAM" id="SSF48150">
    <property type="entry name" value="DNA-glycosylase"/>
    <property type="match status" value="1"/>
</dbReference>
<dbReference type="PANTHER" id="PTHR43003:SF5">
    <property type="entry name" value="DNA-3-METHYLADENINE GLYCOSYLASE"/>
    <property type="match status" value="1"/>
</dbReference>
<keyword evidence="2" id="KW-0234">DNA repair</keyword>
<dbReference type="Gene3D" id="1.10.340.30">
    <property type="entry name" value="Hypothetical protein, domain 2"/>
    <property type="match status" value="1"/>
</dbReference>
<dbReference type="PANTHER" id="PTHR43003">
    <property type="entry name" value="DNA-3-METHYLADENINE GLYCOSYLASE"/>
    <property type="match status" value="1"/>
</dbReference>
<protein>
    <submittedName>
        <fullName evidence="3">DNA-3-methyladenine glycosylase II</fullName>
    </submittedName>
</protein>
<proteinExistence type="predicted"/>
<dbReference type="GO" id="GO:0032993">
    <property type="term" value="C:protein-DNA complex"/>
    <property type="evidence" value="ECO:0007669"/>
    <property type="project" value="TreeGrafter"/>
</dbReference>
<dbReference type="OrthoDB" id="8200at2157"/>
<evidence type="ECO:0000313" key="3">
    <source>
        <dbReference type="EMBL" id="SFF88977.1"/>
    </source>
</evidence>
<keyword evidence="4" id="KW-1185">Reference proteome</keyword>
<dbReference type="STRING" id="553467.SAMN04488063_0672"/>
<organism evidence="3 4">
    <name type="scientific">Halopelagius inordinatus</name>
    <dbReference type="NCBI Taxonomy" id="553467"/>
    <lineage>
        <taxon>Archaea</taxon>
        <taxon>Methanobacteriati</taxon>
        <taxon>Methanobacteriota</taxon>
        <taxon>Stenosarchaea group</taxon>
        <taxon>Halobacteria</taxon>
        <taxon>Halobacteriales</taxon>
        <taxon>Haloferacaceae</taxon>
    </lineage>
</organism>
<dbReference type="Proteomes" id="UP000198876">
    <property type="component" value="Unassembled WGS sequence"/>
</dbReference>
<dbReference type="AlphaFoldDB" id="A0A1I2MHH2"/>
<accession>A0A1I2MHH2</accession>
<dbReference type="GO" id="GO:0008725">
    <property type="term" value="F:DNA-3-methyladenine glycosylase activity"/>
    <property type="evidence" value="ECO:0007669"/>
    <property type="project" value="TreeGrafter"/>
</dbReference>
<sequence>MAVAKRTSLALPVAEPFEFGRSAEFAERFVPSTDSIVCLRDAVVTGGFAPEPFVAHLSVDGYGSAGRRTQAADTDDSGLVHARVQWVDEPGEGSAVATHLDAVLSLSTDLSPLYDAAGSDPAFARVVADVCGYHPLRFTTPFEAACWTALSRRTPTPVAVRRKRSLADAVGRVVSVDHADLRLFPTPERVAAAPDAVRATLSDRTARTVLDAAEAFAEEDLDSLPTPTLVARLRGIRGFDRRSAAAVGLRGFGRASLLPLGERRLRAAVADAYGLESASDDDVERLSEHYGDYRGYWARYLRAWASLRTDDESD</sequence>
<dbReference type="InterPro" id="IPR051912">
    <property type="entry name" value="Alkylbase_DNA_Glycosylase/TA"/>
</dbReference>
<evidence type="ECO:0000256" key="2">
    <source>
        <dbReference type="ARBA" id="ARBA00023204"/>
    </source>
</evidence>
<dbReference type="GO" id="GO:0032131">
    <property type="term" value="F:alkylated DNA binding"/>
    <property type="evidence" value="ECO:0007669"/>
    <property type="project" value="TreeGrafter"/>
</dbReference>
<keyword evidence="1" id="KW-0227">DNA damage</keyword>
<reference evidence="4" key="1">
    <citation type="submission" date="2016-10" db="EMBL/GenBank/DDBJ databases">
        <authorList>
            <person name="Varghese N."/>
            <person name="Submissions S."/>
        </authorList>
    </citation>
    <scope>NUCLEOTIDE SEQUENCE [LARGE SCALE GENOMIC DNA]</scope>
    <source>
        <strain evidence="4">CGMCC 1.7739</strain>
    </source>
</reference>
<dbReference type="GO" id="GO:0043916">
    <property type="term" value="F:DNA-7-methylguanine glycosylase activity"/>
    <property type="evidence" value="ECO:0007669"/>
    <property type="project" value="TreeGrafter"/>
</dbReference>
<evidence type="ECO:0000256" key="1">
    <source>
        <dbReference type="ARBA" id="ARBA00022763"/>
    </source>
</evidence>
<dbReference type="GO" id="GO:0006307">
    <property type="term" value="P:DNA alkylation repair"/>
    <property type="evidence" value="ECO:0007669"/>
    <property type="project" value="TreeGrafter"/>
</dbReference>
<dbReference type="EMBL" id="FOOQ01000001">
    <property type="protein sequence ID" value="SFF88977.1"/>
    <property type="molecule type" value="Genomic_DNA"/>
</dbReference>
<evidence type="ECO:0000313" key="4">
    <source>
        <dbReference type="Proteomes" id="UP000198876"/>
    </source>
</evidence>
<gene>
    <name evidence="3" type="ORF">SAMN04488063_0672</name>
</gene>
<name>A0A1I2MHH2_9EURY</name>
<dbReference type="GO" id="GO:0006285">
    <property type="term" value="P:base-excision repair, AP site formation"/>
    <property type="evidence" value="ECO:0007669"/>
    <property type="project" value="TreeGrafter"/>
</dbReference>
<dbReference type="RefSeq" id="WP_092888352.1">
    <property type="nucleotide sequence ID" value="NZ_FOOQ01000001.1"/>
</dbReference>